<sequence length="83" mass="9178">MDEAEAQFPTPMLVRLPMLFDQESGIIEPVFWMKPLIPEVMPSRGEAAAAELRFSVAPYVPALAPRVFTNMSCMACASALTCW</sequence>
<proteinExistence type="predicted"/>
<reference evidence="1 2" key="1">
    <citation type="submission" date="2014-01" db="EMBL/GenBank/DDBJ databases">
        <authorList>
            <person name="Dobos K."/>
            <person name="Lenaerts A."/>
            <person name="Ordway D."/>
            <person name="DeGroote M.A."/>
            <person name="Parker T."/>
            <person name="Sizemore C."/>
            <person name="Tallon L.J."/>
            <person name="Sadzewicz L.K."/>
            <person name="Sengamalay N."/>
            <person name="Fraser C.M."/>
            <person name="Hine E."/>
            <person name="Shefchek K.A."/>
            <person name="Das S.P."/>
            <person name="Tettelin H."/>
        </authorList>
    </citation>
    <scope>NUCLEOTIDE SEQUENCE [LARGE SCALE GENOMIC DNA]</scope>
    <source>
        <strain evidence="1 2">Harvey</strain>
    </source>
</reference>
<accession>A0ABN0QMW6</accession>
<evidence type="ECO:0000313" key="2">
    <source>
        <dbReference type="Proteomes" id="UP000020681"/>
    </source>
</evidence>
<comment type="caution">
    <text evidence="1">The sequence shown here is derived from an EMBL/GenBank/DDBJ whole genome shotgun (WGS) entry which is preliminary data.</text>
</comment>
<evidence type="ECO:0000313" key="1">
    <source>
        <dbReference type="EMBL" id="EUA85953.1"/>
    </source>
</evidence>
<protein>
    <submittedName>
        <fullName evidence="1">PE family protein</fullName>
    </submittedName>
</protein>
<gene>
    <name evidence="1" type="ORF">I551_7546</name>
</gene>
<organism evidence="1 2">
    <name type="scientific">Mycobacterium ulcerans str. Harvey</name>
    <dbReference type="NCBI Taxonomy" id="1299332"/>
    <lineage>
        <taxon>Bacteria</taxon>
        <taxon>Bacillati</taxon>
        <taxon>Actinomycetota</taxon>
        <taxon>Actinomycetes</taxon>
        <taxon>Mycobacteriales</taxon>
        <taxon>Mycobacteriaceae</taxon>
        <taxon>Mycobacterium</taxon>
        <taxon>Mycobacterium ulcerans group</taxon>
    </lineage>
</organism>
<dbReference type="Proteomes" id="UP000020681">
    <property type="component" value="Unassembled WGS sequence"/>
</dbReference>
<name>A0ABN0QMW6_MYCUL</name>
<dbReference type="EMBL" id="JAOL01000186">
    <property type="protein sequence ID" value="EUA85953.1"/>
    <property type="molecule type" value="Genomic_DNA"/>
</dbReference>
<keyword evidence="2" id="KW-1185">Reference proteome</keyword>